<dbReference type="InterPro" id="IPR004210">
    <property type="entry name" value="BESS_motif"/>
</dbReference>
<gene>
    <name evidence="4" type="ORF">g.52038</name>
</gene>
<feature type="region of interest" description="Disordered" evidence="2">
    <location>
        <begin position="1"/>
        <end position="69"/>
    </location>
</feature>
<dbReference type="GO" id="GO:0003677">
    <property type="term" value="F:DNA binding"/>
    <property type="evidence" value="ECO:0007669"/>
    <property type="project" value="InterPro"/>
</dbReference>
<name>A0A1B6LF38_9HEMI</name>
<comment type="subcellular location">
    <subcellularLocation>
        <location evidence="1">Nucleus</location>
    </subcellularLocation>
</comment>
<reference evidence="4" key="1">
    <citation type="submission" date="2015-11" db="EMBL/GenBank/DDBJ databases">
        <title>De novo transcriptome assembly of four potential Pierce s Disease insect vectors from Arizona vineyards.</title>
        <authorList>
            <person name="Tassone E.E."/>
        </authorList>
    </citation>
    <scope>NUCLEOTIDE SEQUENCE</scope>
</reference>
<protein>
    <recommendedName>
        <fullName evidence="3">BESS domain-containing protein</fullName>
    </recommendedName>
</protein>
<feature type="non-terminal residue" evidence="4">
    <location>
        <position position="1"/>
    </location>
</feature>
<organism evidence="4">
    <name type="scientific">Graphocephala atropunctata</name>
    <dbReference type="NCBI Taxonomy" id="36148"/>
    <lineage>
        <taxon>Eukaryota</taxon>
        <taxon>Metazoa</taxon>
        <taxon>Ecdysozoa</taxon>
        <taxon>Arthropoda</taxon>
        <taxon>Hexapoda</taxon>
        <taxon>Insecta</taxon>
        <taxon>Pterygota</taxon>
        <taxon>Neoptera</taxon>
        <taxon>Paraneoptera</taxon>
        <taxon>Hemiptera</taxon>
        <taxon>Auchenorrhyncha</taxon>
        <taxon>Membracoidea</taxon>
        <taxon>Cicadellidae</taxon>
        <taxon>Cicadellinae</taxon>
        <taxon>Cicadellini</taxon>
        <taxon>Graphocephala</taxon>
    </lineage>
</organism>
<sequence>ETDETNLDASFAEDTETQITNEPSPSVLDHDNVQQQEAPKKSQINKTTAPVCLTPDSVRPTKMRKKGTPMSDFEVQLFINENEKLNLLKEPEDDDLYFFKSLTPYFKQMAP</sequence>
<feature type="domain" description="BESS" evidence="3">
    <location>
        <begin position="92"/>
        <end position="111"/>
    </location>
</feature>
<evidence type="ECO:0000313" key="4">
    <source>
        <dbReference type="EMBL" id="JAT22164.1"/>
    </source>
</evidence>
<dbReference type="PROSITE" id="PS51031">
    <property type="entry name" value="BESS"/>
    <property type="match status" value="1"/>
</dbReference>
<dbReference type="AlphaFoldDB" id="A0A1B6LF38"/>
<dbReference type="EMBL" id="GEBQ01017813">
    <property type="protein sequence ID" value="JAT22164.1"/>
    <property type="molecule type" value="Transcribed_RNA"/>
</dbReference>
<accession>A0A1B6LF38</accession>
<keyword evidence="1" id="KW-0539">Nucleus</keyword>
<evidence type="ECO:0000256" key="1">
    <source>
        <dbReference type="PROSITE-ProRule" id="PRU00371"/>
    </source>
</evidence>
<evidence type="ECO:0000259" key="3">
    <source>
        <dbReference type="PROSITE" id="PS51031"/>
    </source>
</evidence>
<feature type="compositionally biased region" description="Polar residues" evidence="2">
    <location>
        <begin position="33"/>
        <end position="48"/>
    </location>
</feature>
<feature type="compositionally biased region" description="Acidic residues" evidence="2">
    <location>
        <begin position="1"/>
        <end position="16"/>
    </location>
</feature>
<evidence type="ECO:0000256" key="2">
    <source>
        <dbReference type="SAM" id="MobiDB-lite"/>
    </source>
</evidence>
<feature type="non-terminal residue" evidence="4">
    <location>
        <position position="111"/>
    </location>
</feature>
<proteinExistence type="predicted"/>
<dbReference type="GO" id="GO:0005634">
    <property type="term" value="C:nucleus"/>
    <property type="evidence" value="ECO:0007669"/>
    <property type="project" value="UniProtKB-SubCell"/>
</dbReference>